<dbReference type="InParanoid" id="B3RRB8"/>
<dbReference type="AlphaFoldDB" id="B3RRB8"/>
<dbReference type="EMBL" id="DS985243">
    <property type="protein sequence ID" value="EDV26315.1"/>
    <property type="molecule type" value="Genomic_DNA"/>
</dbReference>
<reference evidence="1 2" key="1">
    <citation type="journal article" date="2008" name="Nature">
        <title>The Trichoplax genome and the nature of placozoans.</title>
        <authorList>
            <person name="Srivastava M."/>
            <person name="Begovic E."/>
            <person name="Chapman J."/>
            <person name="Putnam N.H."/>
            <person name="Hellsten U."/>
            <person name="Kawashima T."/>
            <person name="Kuo A."/>
            <person name="Mitros T."/>
            <person name="Salamov A."/>
            <person name="Carpenter M.L."/>
            <person name="Signorovitch A.Y."/>
            <person name="Moreno M.A."/>
            <person name="Kamm K."/>
            <person name="Grimwood J."/>
            <person name="Schmutz J."/>
            <person name="Shapiro H."/>
            <person name="Grigoriev I.V."/>
            <person name="Buss L.W."/>
            <person name="Schierwater B."/>
            <person name="Dellaporta S.L."/>
            <person name="Rokhsar D.S."/>
        </authorList>
    </citation>
    <scope>NUCLEOTIDE SEQUENCE [LARGE SCALE GENOMIC DNA]</scope>
    <source>
        <strain evidence="1 2">Grell-BS-1999</strain>
    </source>
</reference>
<protein>
    <submittedName>
        <fullName evidence="1">Uncharacterized protein</fullName>
    </submittedName>
</protein>
<dbReference type="Pfam" id="PF14906">
    <property type="entry name" value="DUF4495"/>
    <property type="match status" value="1"/>
</dbReference>
<evidence type="ECO:0000313" key="2">
    <source>
        <dbReference type="Proteomes" id="UP000009022"/>
    </source>
</evidence>
<dbReference type="eggNOG" id="ENOG502QUZJ">
    <property type="taxonomic scope" value="Eukaryota"/>
</dbReference>
<accession>B3RRB8</accession>
<dbReference type="OMA" id="NCTHEDA"/>
<sequence>MSLKRKQARTELAKYDINHVYTPSEVTNLPSIEQLDKLISSLDKAIDNCSSGLEEHRKAFMSYSTAIQDHGRKIKTIRDVTEFVRHSNFIENNTCNVDPQLTVTFLKKLRKLLRENRGNEDVVLNDLLELAADHGLSIPSILTDENVANADTQSLNSLNTIQSEMESEQGVVWESIKQHLKLCLFEKLRQLPIVNVNENMPNMSFISQRRQHYLGSLLMLLDKGEVLEQYQRIRWWQMKHVIDSINTNPSVLPISEAQSGQQTQIAKLKFYFDHVTNCTHEDAAVLMPLLNQHEDLIDWYIRTTYVEKSLNDVHDWLQHSLNGYLNSTEQTAMDFDDLELICDIYAIVSQSVKTITDMLELCAAADKQSHQKLLLSAGSASKLESPTTILSRVFKPYVQLMAQALIHYSNITIEQATQAESHLTWDNMTVTVNATYNLDSHHQPKVIFKGCASLFKIWDKFLPILTNDYGKIYTSLKVVIVDVICQKAIADMSPSPAYLAIATAAFIKNRLLTFDQILSTDTRLSFFTSYEHYADLVESLCELIVEHHNTTISTTVLQDSDSNNYSNPRTFYEGKRCSFSIQMWNYYLHSIRHDLWQYCPLKQAQRIFISVLENSLLTLSFRYGQIKPSLRRLCQFRADINAIILISLSFIWFTGQTVNSLVNPDFHALSTADFNPQSEIPKIYNYCNLLLMIVVAESCPIDVYPKAISRFQDGSKISGSNNICGTFWLSNYLPDMFSSIELSDIPPQVSLKIAIKLLRHRTGIDLKLILQILLSNKFSALKLIITETDTAELYKSAIEFTPHHDDTDDAMSESSDMSVEPSNDLQDSFIDCLLSVLIILDSHCRSRAVHEVLTRIVEKEYTGCEALTIFLANGCLNLVLLESLHIALRSLADNLPSMPVNILEFQAFLKGYYQQFQNDQQLVENDKLGLKVIRYCIHNFLMQFAVDNPKFDDTKCQLFASCFLHILNFNNQDMVNRTLAVEFPYIDLNLQTLEEDIIRIKNFFDGKVKSEKVYDIGNNFQDDLFLASIIESIDFDVTVVTQIRTVHEFLISKLEMLENKLQMKSEDSNSEFYEHLSERFNPFFYYDHIKDWGKFNYNKLTNYKHDWETLLQYVFHLPHNTIKKLLSARPELEEDSLDDDGKMACKTIREFLTTLSQDSDRSKHNKKK</sequence>
<organism evidence="1 2">
    <name type="scientific">Trichoplax adhaerens</name>
    <name type="common">Trichoplax reptans</name>
    <dbReference type="NCBI Taxonomy" id="10228"/>
    <lineage>
        <taxon>Eukaryota</taxon>
        <taxon>Metazoa</taxon>
        <taxon>Placozoa</taxon>
        <taxon>Uniplacotomia</taxon>
        <taxon>Trichoplacea</taxon>
        <taxon>Trichoplacidae</taxon>
        <taxon>Trichoplax</taxon>
    </lineage>
</organism>
<dbReference type="KEGG" id="tad:TRIADDRAFT_54178"/>
<dbReference type="CTD" id="6752060"/>
<name>B3RRB8_TRIAD</name>
<evidence type="ECO:0000313" key="1">
    <source>
        <dbReference type="EMBL" id="EDV26315.1"/>
    </source>
</evidence>
<dbReference type="HOGENOM" id="CLU_274444_0_0_1"/>
<dbReference type="OrthoDB" id="10007406at2759"/>
<dbReference type="GeneID" id="6752060"/>
<keyword evidence="2" id="KW-1185">Reference proteome</keyword>
<dbReference type="STRING" id="10228.B3RRB8"/>
<dbReference type="InterPro" id="IPR027993">
    <property type="entry name" value="DUF4495"/>
</dbReference>
<proteinExistence type="predicted"/>
<dbReference type="PANTHER" id="PTHR33960">
    <property type="entry name" value="SIMILAR TO KIAA0825 PROTEIN"/>
    <property type="match status" value="1"/>
</dbReference>
<dbReference type="PANTHER" id="PTHR33960:SF1">
    <property type="entry name" value="SIMILAR TO KIAA0825 PROTEIN"/>
    <property type="match status" value="1"/>
</dbReference>
<dbReference type="PhylomeDB" id="B3RRB8"/>
<dbReference type="Proteomes" id="UP000009022">
    <property type="component" value="Unassembled WGS sequence"/>
</dbReference>
<gene>
    <name evidence="1" type="ORF">TRIADDRAFT_54178</name>
</gene>
<dbReference type="RefSeq" id="XP_002110311.1">
    <property type="nucleotide sequence ID" value="XM_002110275.1"/>
</dbReference>